<accession>A0A517TRH0</accession>
<reference evidence="1 2" key="1">
    <citation type="submission" date="2019-02" db="EMBL/GenBank/DDBJ databases">
        <title>Deep-cultivation of Planctomycetes and their phenomic and genomic characterization uncovers novel biology.</title>
        <authorList>
            <person name="Wiegand S."/>
            <person name="Jogler M."/>
            <person name="Boedeker C."/>
            <person name="Pinto D."/>
            <person name="Vollmers J."/>
            <person name="Rivas-Marin E."/>
            <person name="Kohn T."/>
            <person name="Peeters S.H."/>
            <person name="Heuer A."/>
            <person name="Rast P."/>
            <person name="Oberbeckmann S."/>
            <person name="Bunk B."/>
            <person name="Jeske O."/>
            <person name="Meyerdierks A."/>
            <person name="Storesund J.E."/>
            <person name="Kallscheuer N."/>
            <person name="Luecker S."/>
            <person name="Lage O.M."/>
            <person name="Pohl T."/>
            <person name="Merkel B.J."/>
            <person name="Hornburger P."/>
            <person name="Mueller R.-W."/>
            <person name="Bruemmer F."/>
            <person name="Labrenz M."/>
            <person name="Spormann A.M."/>
            <person name="Op den Camp H."/>
            <person name="Overmann J."/>
            <person name="Amann R."/>
            <person name="Jetten M.S.M."/>
            <person name="Mascher T."/>
            <person name="Medema M.H."/>
            <person name="Devos D.P."/>
            <person name="Kaster A.-K."/>
            <person name="Ovreas L."/>
            <person name="Rohde M."/>
            <person name="Galperin M.Y."/>
            <person name="Jogler C."/>
        </authorList>
    </citation>
    <scope>NUCLEOTIDE SEQUENCE [LARGE SCALE GENOMIC DNA]</scope>
    <source>
        <strain evidence="1 2">I41</strain>
    </source>
</reference>
<dbReference type="AlphaFoldDB" id="A0A517TRH0"/>
<organism evidence="1 2">
    <name type="scientific">Lacipirellula limnantheis</name>
    <dbReference type="NCBI Taxonomy" id="2528024"/>
    <lineage>
        <taxon>Bacteria</taxon>
        <taxon>Pseudomonadati</taxon>
        <taxon>Planctomycetota</taxon>
        <taxon>Planctomycetia</taxon>
        <taxon>Pirellulales</taxon>
        <taxon>Lacipirellulaceae</taxon>
        <taxon>Lacipirellula</taxon>
    </lineage>
</organism>
<gene>
    <name evidence="1" type="ORF">I41_01250</name>
</gene>
<dbReference type="OrthoDB" id="190848at2"/>
<keyword evidence="2" id="KW-1185">Reference proteome</keyword>
<evidence type="ECO:0000313" key="1">
    <source>
        <dbReference type="EMBL" id="QDT70970.1"/>
    </source>
</evidence>
<dbReference type="EMBL" id="CP036339">
    <property type="protein sequence ID" value="QDT70970.1"/>
    <property type="molecule type" value="Genomic_DNA"/>
</dbReference>
<protein>
    <recommendedName>
        <fullName evidence="3">DUF2971 domain-containing protein</fullName>
    </recommendedName>
</protein>
<evidence type="ECO:0000313" key="2">
    <source>
        <dbReference type="Proteomes" id="UP000317909"/>
    </source>
</evidence>
<dbReference type="KEGG" id="llh:I41_01250"/>
<proteinExistence type="predicted"/>
<dbReference type="RefSeq" id="WP_145429980.1">
    <property type="nucleotide sequence ID" value="NZ_CP036339.1"/>
</dbReference>
<name>A0A517TRH0_9BACT</name>
<sequence length="259" mass="29326">MESNSYPPNPPQYLHKYRCTDANTLSLLASDSLYLARIESFNDPFEFVNPIAKLKASSAADPTATFAKLERQYRTENVHSSVRVCAFAEPCDDILLWGHYADCHKGFCIRYEFANDPVIPSLLFPVEYYAALPDYTKGFRDTMEMVRVSALAKYDVWSYEKEWRIIGHVAEAKAATEEQFVWYRPTAIAGIIFGLRMPIPHKALIRKVLQGHSHVKYYQAFKKHDAFAMEIREIGTAVTISAVARPSAQASQPPIGDAH</sequence>
<evidence type="ECO:0008006" key="3">
    <source>
        <dbReference type="Google" id="ProtNLM"/>
    </source>
</evidence>
<dbReference type="Proteomes" id="UP000317909">
    <property type="component" value="Chromosome"/>
</dbReference>